<evidence type="ECO:0000256" key="1">
    <source>
        <dbReference type="SAM" id="MobiDB-lite"/>
    </source>
</evidence>
<gene>
    <name evidence="2" type="primary">PH01B001G05.1</name>
</gene>
<sequence>MGEWRQLPRRAMGWGSTDTAAGEGGDQEVKERGAARGVGIRMVAGEKRGDGGVAALAEKGDGVGKHRRGGKQLLLLMDKKYIKLICYRKHNNAS</sequence>
<reference evidence="2" key="1">
    <citation type="submission" date="2012-05" db="EMBL/GenBank/DDBJ databases">
        <authorList>
            <person name="Han B."/>
            <person name="Lu Y."/>
            <person name="Feng Q."/>
            <person name="Zhao Q."/>
            <person name="Lu T.T."/>
            <person name="Li Y."/>
            <person name="Liu K.Y."/>
            <person name="Huang X.H."/>
            <person name="Fan D.L."/>
            <person name="Weng Q.J."/>
            <person name="Zhang L."/>
            <person name="Lu Y.Q."/>
            <person name="Guo Y.L."/>
            <person name="Li W.J."/>
            <person name="Zhou C.C."/>
            <person name="Lu H.Y."/>
            <person name="Huang T."/>
            <person name="Zhu C.R."/>
            <person name="Zhao Y."/>
            <person name="Hu T."/>
            <person name="Yao N."/>
        </authorList>
    </citation>
    <scope>NUCLEOTIDE SEQUENCE</scope>
</reference>
<protein>
    <submittedName>
        <fullName evidence="2">PH01B001G05.1 protein</fullName>
    </submittedName>
</protein>
<name>L0P3L5_PHYED</name>
<evidence type="ECO:0000313" key="2">
    <source>
        <dbReference type="EMBL" id="CCI55278.1"/>
    </source>
</evidence>
<accession>L0P3L5</accession>
<proteinExistence type="predicted"/>
<dbReference type="EMBL" id="FO203436">
    <property type="protein sequence ID" value="CCI55278.1"/>
    <property type="molecule type" value="Genomic_DNA"/>
</dbReference>
<organism evidence="2">
    <name type="scientific">Phyllostachys edulis</name>
    <name type="common">Tortoise shell bamboo</name>
    <name type="synonym">Bambusa edulis</name>
    <dbReference type="NCBI Taxonomy" id="38705"/>
    <lineage>
        <taxon>Eukaryota</taxon>
        <taxon>Viridiplantae</taxon>
        <taxon>Streptophyta</taxon>
        <taxon>Embryophyta</taxon>
        <taxon>Tracheophyta</taxon>
        <taxon>Spermatophyta</taxon>
        <taxon>Magnoliopsida</taxon>
        <taxon>Liliopsida</taxon>
        <taxon>Poales</taxon>
        <taxon>Poaceae</taxon>
        <taxon>BOP clade</taxon>
        <taxon>Bambusoideae</taxon>
        <taxon>Arundinarodae</taxon>
        <taxon>Arundinarieae</taxon>
        <taxon>Arundinariinae</taxon>
        <taxon>Phyllostachys</taxon>
    </lineage>
</organism>
<feature type="region of interest" description="Disordered" evidence="1">
    <location>
        <begin position="1"/>
        <end position="33"/>
    </location>
</feature>
<dbReference type="AlphaFoldDB" id="L0P3L5"/>